<reference evidence="3 4" key="1">
    <citation type="journal article" date="2024" name="Nat. Commun.">
        <title>Phylogenomics reveals the evolutionary origins of lichenization in chlorophyte algae.</title>
        <authorList>
            <person name="Puginier C."/>
            <person name="Libourel C."/>
            <person name="Otte J."/>
            <person name="Skaloud P."/>
            <person name="Haon M."/>
            <person name="Grisel S."/>
            <person name="Petersen M."/>
            <person name="Berrin J.G."/>
            <person name="Delaux P.M."/>
            <person name="Dal Grande F."/>
            <person name="Keller J."/>
        </authorList>
    </citation>
    <scope>NUCLEOTIDE SEQUENCE [LARGE SCALE GENOMIC DNA]</scope>
    <source>
        <strain evidence="3 4">SAG 245.80</strain>
    </source>
</reference>
<dbReference type="SUPFAM" id="SSF57667">
    <property type="entry name" value="beta-beta-alpha zinc fingers"/>
    <property type="match status" value="1"/>
</dbReference>
<accession>A0AAW1RR89</accession>
<organism evidence="3 4">
    <name type="scientific">Elliptochloris bilobata</name>
    <dbReference type="NCBI Taxonomy" id="381761"/>
    <lineage>
        <taxon>Eukaryota</taxon>
        <taxon>Viridiplantae</taxon>
        <taxon>Chlorophyta</taxon>
        <taxon>core chlorophytes</taxon>
        <taxon>Trebouxiophyceae</taxon>
        <taxon>Trebouxiophyceae incertae sedis</taxon>
        <taxon>Elliptochloris clade</taxon>
        <taxon>Elliptochloris</taxon>
    </lineage>
</organism>
<comment type="caution">
    <text evidence="3">The sequence shown here is derived from an EMBL/GenBank/DDBJ whole genome shotgun (WGS) entry which is preliminary data.</text>
</comment>
<protein>
    <recommendedName>
        <fullName evidence="2">C2H2-type domain-containing protein</fullName>
    </recommendedName>
</protein>
<dbReference type="Pfam" id="PF12874">
    <property type="entry name" value="zf-met"/>
    <property type="match status" value="1"/>
</dbReference>
<dbReference type="PROSITE" id="PS00028">
    <property type="entry name" value="ZINC_FINGER_C2H2_1"/>
    <property type="match status" value="1"/>
</dbReference>
<dbReference type="AlphaFoldDB" id="A0AAW1RR89"/>
<proteinExistence type="predicted"/>
<evidence type="ECO:0000313" key="4">
    <source>
        <dbReference type="Proteomes" id="UP001445335"/>
    </source>
</evidence>
<feature type="compositionally biased region" description="Low complexity" evidence="1">
    <location>
        <begin position="116"/>
        <end position="145"/>
    </location>
</feature>
<evidence type="ECO:0000259" key="2">
    <source>
        <dbReference type="PROSITE" id="PS00028"/>
    </source>
</evidence>
<sequence>MRGHFNASLAVQSGDDPYDAQSAPAKSTGGVSLGPAAAASSAVALAAALEGPRILHCDLCQANFRGEALLRQHLEGPAHRKAEARAEALRLRNERLGHNRGAAEAAVAAAAWANGAGAAGDPATSPMPQAGGPAAQGAAPAAASWRPPPAAQHAGRDGERHRGGEGNGRGGSGRGGRGGRSSALAAEREAAAAAGAAPRAAQVSHGELVARARRSGEPLSLGGWVPPIIPEAQAPAERPERPASGADSDGGSGSEDSGAPGDQPKFESFF</sequence>
<feature type="compositionally biased region" description="Gly residues" evidence="1">
    <location>
        <begin position="165"/>
        <end position="179"/>
    </location>
</feature>
<feature type="compositionally biased region" description="Basic and acidic residues" evidence="1">
    <location>
        <begin position="154"/>
        <end position="164"/>
    </location>
</feature>
<dbReference type="Gene3D" id="3.30.160.60">
    <property type="entry name" value="Classic Zinc Finger"/>
    <property type="match status" value="1"/>
</dbReference>
<feature type="region of interest" description="Disordered" evidence="1">
    <location>
        <begin position="116"/>
        <end position="270"/>
    </location>
</feature>
<feature type="region of interest" description="Disordered" evidence="1">
    <location>
        <begin position="1"/>
        <end position="33"/>
    </location>
</feature>
<evidence type="ECO:0000256" key="1">
    <source>
        <dbReference type="SAM" id="MobiDB-lite"/>
    </source>
</evidence>
<keyword evidence="4" id="KW-1185">Reference proteome</keyword>
<feature type="compositionally biased region" description="Low complexity" evidence="1">
    <location>
        <begin position="230"/>
        <end position="247"/>
    </location>
</feature>
<name>A0AAW1RR89_9CHLO</name>
<feature type="domain" description="C2H2-type" evidence="2">
    <location>
        <begin position="57"/>
        <end position="79"/>
    </location>
</feature>
<dbReference type="InterPro" id="IPR036236">
    <property type="entry name" value="Znf_C2H2_sf"/>
</dbReference>
<feature type="compositionally biased region" description="Low complexity" evidence="1">
    <location>
        <begin position="180"/>
        <end position="201"/>
    </location>
</feature>
<gene>
    <name evidence="3" type="ORF">WJX81_008172</name>
</gene>
<dbReference type="Proteomes" id="UP001445335">
    <property type="component" value="Unassembled WGS sequence"/>
</dbReference>
<evidence type="ECO:0000313" key="3">
    <source>
        <dbReference type="EMBL" id="KAK9836199.1"/>
    </source>
</evidence>
<dbReference type="EMBL" id="JALJOU010000026">
    <property type="protein sequence ID" value="KAK9836199.1"/>
    <property type="molecule type" value="Genomic_DNA"/>
</dbReference>
<dbReference type="InterPro" id="IPR013087">
    <property type="entry name" value="Znf_C2H2_type"/>
</dbReference>